<dbReference type="AlphaFoldDB" id="A0A9W6KSF5"/>
<dbReference type="SUPFAM" id="SSF46689">
    <property type="entry name" value="Homeodomain-like"/>
    <property type="match status" value="1"/>
</dbReference>
<name>A0A9W6KSF5_9ACTN</name>
<dbReference type="Proteomes" id="UP001143480">
    <property type="component" value="Unassembled WGS sequence"/>
</dbReference>
<dbReference type="Gene3D" id="1.10.10.60">
    <property type="entry name" value="Homeodomain-like"/>
    <property type="match status" value="2"/>
</dbReference>
<proteinExistence type="predicted"/>
<dbReference type="InterPro" id="IPR050204">
    <property type="entry name" value="AraC_XylS_family_regulators"/>
</dbReference>
<dbReference type="Pfam" id="PF12833">
    <property type="entry name" value="HTH_18"/>
    <property type="match status" value="1"/>
</dbReference>
<dbReference type="GO" id="GO:0043565">
    <property type="term" value="F:sequence-specific DNA binding"/>
    <property type="evidence" value="ECO:0007669"/>
    <property type="project" value="InterPro"/>
</dbReference>
<evidence type="ECO:0000313" key="6">
    <source>
        <dbReference type="Proteomes" id="UP001143480"/>
    </source>
</evidence>
<evidence type="ECO:0000256" key="2">
    <source>
        <dbReference type="ARBA" id="ARBA00023125"/>
    </source>
</evidence>
<accession>A0A9W6KSF5</accession>
<reference evidence="5" key="1">
    <citation type="journal article" date="2014" name="Int. J. Syst. Evol. Microbiol.">
        <title>Complete genome sequence of Corynebacterium casei LMG S-19264T (=DSM 44701T), isolated from a smear-ripened cheese.</title>
        <authorList>
            <consortium name="US DOE Joint Genome Institute (JGI-PGF)"/>
            <person name="Walter F."/>
            <person name="Albersmeier A."/>
            <person name="Kalinowski J."/>
            <person name="Ruckert C."/>
        </authorList>
    </citation>
    <scope>NUCLEOTIDE SEQUENCE</scope>
    <source>
        <strain evidence="5">VKM Ac-1321</strain>
    </source>
</reference>
<dbReference type="InterPro" id="IPR018060">
    <property type="entry name" value="HTH_AraC"/>
</dbReference>
<keyword evidence="2" id="KW-0238">DNA-binding</keyword>
<keyword evidence="1" id="KW-0805">Transcription regulation</keyword>
<gene>
    <name evidence="5" type="ORF">GCM10017581_075870</name>
</gene>
<dbReference type="RefSeq" id="WP_369015621.1">
    <property type="nucleotide sequence ID" value="NZ_BAAAXA010000001.1"/>
</dbReference>
<dbReference type="EMBL" id="BSFP01000064">
    <property type="protein sequence ID" value="GLL05839.1"/>
    <property type="molecule type" value="Genomic_DNA"/>
</dbReference>
<evidence type="ECO:0000259" key="4">
    <source>
        <dbReference type="PROSITE" id="PS01124"/>
    </source>
</evidence>
<dbReference type="PROSITE" id="PS01124">
    <property type="entry name" value="HTH_ARAC_FAMILY_2"/>
    <property type="match status" value="1"/>
</dbReference>
<dbReference type="PANTHER" id="PTHR46796">
    <property type="entry name" value="HTH-TYPE TRANSCRIPTIONAL ACTIVATOR RHAS-RELATED"/>
    <property type="match status" value="1"/>
</dbReference>
<reference evidence="5" key="2">
    <citation type="submission" date="2023-01" db="EMBL/GenBank/DDBJ databases">
        <authorList>
            <person name="Sun Q."/>
            <person name="Evtushenko L."/>
        </authorList>
    </citation>
    <scope>NUCLEOTIDE SEQUENCE</scope>
    <source>
        <strain evidence="5">VKM Ac-1321</strain>
    </source>
</reference>
<dbReference type="InterPro" id="IPR018062">
    <property type="entry name" value="HTH_AraC-typ_CS"/>
</dbReference>
<protein>
    <recommendedName>
        <fullName evidence="4">HTH araC/xylS-type domain-containing protein</fullName>
    </recommendedName>
</protein>
<comment type="caution">
    <text evidence="5">The sequence shown here is derived from an EMBL/GenBank/DDBJ whole genome shotgun (WGS) entry which is preliminary data.</text>
</comment>
<feature type="domain" description="HTH araC/xylS-type" evidence="4">
    <location>
        <begin position="1"/>
        <end position="67"/>
    </location>
</feature>
<dbReference type="InterPro" id="IPR009057">
    <property type="entry name" value="Homeodomain-like_sf"/>
</dbReference>
<keyword evidence="6" id="KW-1185">Reference proteome</keyword>
<keyword evidence="3" id="KW-0804">Transcription</keyword>
<sequence>MQHAFRRHLGTTPTAYLHRVRLEHAHRDLRATTGTVAEVARRWGFPDRCRFTVSYQAVYGRLPVLGT</sequence>
<dbReference type="SMART" id="SM00342">
    <property type="entry name" value="HTH_ARAC"/>
    <property type="match status" value="1"/>
</dbReference>
<evidence type="ECO:0000256" key="1">
    <source>
        <dbReference type="ARBA" id="ARBA00023015"/>
    </source>
</evidence>
<evidence type="ECO:0000313" key="5">
    <source>
        <dbReference type="EMBL" id="GLL05839.1"/>
    </source>
</evidence>
<dbReference type="PANTHER" id="PTHR46796:SF12">
    <property type="entry name" value="HTH-TYPE DNA-BINDING TRANSCRIPTIONAL ACTIVATOR EUTR"/>
    <property type="match status" value="1"/>
</dbReference>
<dbReference type="PROSITE" id="PS00041">
    <property type="entry name" value="HTH_ARAC_FAMILY_1"/>
    <property type="match status" value="1"/>
</dbReference>
<organism evidence="5 6">
    <name type="scientific">Dactylosporangium matsuzakiense</name>
    <dbReference type="NCBI Taxonomy" id="53360"/>
    <lineage>
        <taxon>Bacteria</taxon>
        <taxon>Bacillati</taxon>
        <taxon>Actinomycetota</taxon>
        <taxon>Actinomycetes</taxon>
        <taxon>Micromonosporales</taxon>
        <taxon>Micromonosporaceae</taxon>
        <taxon>Dactylosporangium</taxon>
    </lineage>
</organism>
<dbReference type="GO" id="GO:0003700">
    <property type="term" value="F:DNA-binding transcription factor activity"/>
    <property type="evidence" value="ECO:0007669"/>
    <property type="project" value="InterPro"/>
</dbReference>
<evidence type="ECO:0000256" key="3">
    <source>
        <dbReference type="ARBA" id="ARBA00023163"/>
    </source>
</evidence>